<reference evidence="3 4" key="1">
    <citation type="submission" date="2022-03" db="EMBL/GenBank/DDBJ databases">
        <title>Novel taxa within the pig intestine.</title>
        <authorList>
            <person name="Wylensek D."/>
            <person name="Bishof K."/>
            <person name="Afrizal A."/>
            <person name="Clavel T."/>
        </authorList>
    </citation>
    <scope>NUCLEOTIDE SEQUENCE [LARGE SCALE GENOMIC DNA]</scope>
    <source>
        <strain evidence="3 4">CLA-KB-P133</strain>
    </source>
</reference>
<accession>A0AB35U503</accession>
<dbReference type="InterPro" id="IPR018657">
    <property type="entry name" value="LarA-like_N"/>
</dbReference>
<feature type="domain" description="LarA-like N-terminal" evidence="1">
    <location>
        <begin position="7"/>
        <end position="205"/>
    </location>
</feature>
<dbReference type="Pfam" id="PF09861">
    <property type="entry name" value="Lar_N"/>
    <property type="match status" value="1"/>
</dbReference>
<comment type="caution">
    <text evidence="3">The sequence shown here is derived from an EMBL/GenBank/DDBJ whole genome shotgun (WGS) entry which is preliminary data.</text>
</comment>
<organism evidence="3 4">
    <name type="scientific">Grylomicrobium aquisgranensis</name>
    <dbReference type="NCBI Taxonomy" id="2926318"/>
    <lineage>
        <taxon>Bacteria</taxon>
        <taxon>Bacillati</taxon>
        <taxon>Bacillota</taxon>
        <taxon>Erysipelotrichia</taxon>
        <taxon>Erysipelotrichales</taxon>
        <taxon>Erysipelotrichaceae</taxon>
        <taxon>Grylomicrobium</taxon>
    </lineage>
</organism>
<dbReference type="RefSeq" id="WP_370596226.1">
    <property type="nucleotide sequence ID" value="NZ_JALBUR010000018.1"/>
</dbReference>
<dbReference type="Proteomes" id="UP001286174">
    <property type="component" value="Unassembled WGS sequence"/>
</dbReference>
<evidence type="ECO:0000259" key="2">
    <source>
        <dbReference type="Pfam" id="PF21113"/>
    </source>
</evidence>
<name>A0AB35U503_9FIRM</name>
<gene>
    <name evidence="3" type="primary">larA</name>
    <name evidence="3" type="ORF">MOZ60_07710</name>
</gene>
<dbReference type="PANTHER" id="PTHR33171:SF17">
    <property type="entry name" value="LARA-LIKE N-TERMINAL DOMAIN-CONTAINING PROTEIN"/>
    <property type="match status" value="1"/>
</dbReference>
<protein>
    <submittedName>
        <fullName evidence="3">Nickel-dependent lactate racemase</fullName>
    </submittedName>
</protein>
<dbReference type="Gene3D" id="3.90.226.30">
    <property type="match status" value="1"/>
</dbReference>
<dbReference type="InterPro" id="IPR043166">
    <property type="entry name" value="LarA-like_C"/>
</dbReference>
<feature type="domain" description="Lactate racemase C-terminal" evidence="2">
    <location>
        <begin position="270"/>
        <end position="409"/>
    </location>
</feature>
<dbReference type="NCBIfam" id="NF033504">
    <property type="entry name" value="Ni_dep_LarA"/>
    <property type="match status" value="1"/>
</dbReference>
<evidence type="ECO:0000259" key="1">
    <source>
        <dbReference type="Pfam" id="PF09861"/>
    </source>
</evidence>
<dbReference type="Pfam" id="PF21113">
    <property type="entry name" value="LarA_C"/>
    <property type="match status" value="1"/>
</dbReference>
<sequence length="417" mass="45616">MKVQFGFGQGYQEVDISEKNLLSVLEPGRLPSFPDEQEILQEALSAPIGTKRLREIVHPGQKIAIVTSDISRPCPSMKILPAVIAELSAAGIPDQDITITFALGSHRHMTDQEREHLAGKEIFSRIVCRDSSPDDTVRIGCTGRGTDVLIDRTVMEADRRICIGNVEYHYFAGFSGGAKAIFPGCSTPASIAMNHRWMIDPESFSGSLDDNPVRQDLEEAAGLAGIDFIVNVVLNPGKKIVYAACGEMRKAHRDACRYLAGAYACRIPREADIVIVSQGGYPKDLNLYQLQKALDNARHAVRKGGTVILVGSAKEGFGNAVFQDWMLSSRTPQEILRDLHQRFVLGGHKAAAIARVREKADIFFVSEMDPEILGKTMLKPYESLGTAYRDALAEYGRNASVIAMPYGGSTLPVPDKV</sequence>
<dbReference type="PANTHER" id="PTHR33171">
    <property type="entry name" value="LAR_N DOMAIN-CONTAINING PROTEIN"/>
    <property type="match status" value="1"/>
</dbReference>
<dbReference type="InterPro" id="IPR048068">
    <property type="entry name" value="LarA-like"/>
</dbReference>
<dbReference type="Gene3D" id="3.40.50.11440">
    <property type="match status" value="1"/>
</dbReference>
<dbReference type="InterPro" id="IPR048520">
    <property type="entry name" value="LarA_C"/>
</dbReference>
<dbReference type="EMBL" id="JALBUR010000018">
    <property type="protein sequence ID" value="MDX8419980.1"/>
    <property type="molecule type" value="Genomic_DNA"/>
</dbReference>
<evidence type="ECO:0000313" key="3">
    <source>
        <dbReference type="EMBL" id="MDX8419980.1"/>
    </source>
</evidence>
<evidence type="ECO:0000313" key="4">
    <source>
        <dbReference type="Proteomes" id="UP001286174"/>
    </source>
</evidence>
<dbReference type="AlphaFoldDB" id="A0AB35U503"/>
<proteinExistence type="predicted"/>
<keyword evidence="4" id="KW-1185">Reference proteome</keyword>
<dbReference type="InterPro" id="IPR047926">
    <property type="entry name" value="Ni_dep_LarA"/>
</dbReference>
<dbReference type="GO" id="GO:0050043">
    <property type="term" value="F:lactate racemase activity"/>
    <property type="evidence" value="ECO:0007669"/>
    <property type="project" value="InterPro"/>
</dbReference>